<protein>
    <submittedName>
        <fullName evidence="1">Uncharacterized protein</fullName>
    </submittedName>
</protein>
<sequence>MEKIMVMKVVSLQPNEDNSGADIHTAVHGGSYTAAGGYALKEDAACGYALKEAAACGYEPTQEQAPGSNYGL</sequence>
<dbReference type="Proteomes" id="UP000233556">
    <property type="component" value="Unassembled WGS sequence"/>
</dbReference>
<reference evidence="2" key="1">
    <citation type="submission" date="2017-11" db="EMBL/GenBank/DDBJ databases">
        <authorList>
            <person name="Lima N.C."/>
            <person name="Parody-Merino A.M."/>
            <person name="Battley P.F."/>
            <person name="Fidler A.E."/>
            <person name="Prosdocimi F."/>
        </authorList>
    </citation>
    <scope>NUCLEOTIDE SEQUENCE [LARGE SCALE GENOMIC DNA]</scope>
</reference>
<dbReference type="EMBL" id="KZ505647">
    <property type="protein sequence ID" value="PKU48763.1"/>
    <property type="molecule type" value="Genomic_DNA"/>
</dbReference>
<accession>A0A2I0URS8</accession>
<reference evidence="2" key="2">
    <citation type="submission" date="2017-12" db="EMBL/GenBank/DDBJ databases">
        <title>Genome sequence of the Bar-tailed Godwit (Limosa lapponica baueri).</title>
        <authorList>
            <person name="Lima N.C.B."/>
            <person name="Parody-Merino A.M."/>
            <person name="Battley P.F."/>
            <person name="Fidler A.E."/>
            <person name="Prosdocimi F."/>
        </authorList>
    </citation>
    <scope>NUCLEOTIDE SEQUENCE [LARGE SCALE GENOMIC DNA]</scope>
</reference>
<evidence type="ECO:0000313" key="2">
    <source>
        <dbReference type="Proteomes" id="UP000233556"/>
    </source>
</evidence>
<dbReference type="AlphaFoldDB" id="A0A2I0URS8"/>
<gene>
    <name evidence="1" type="ORF">llap_939</name>
</gene>
<evidence type="ECO:0000313" key="1">
    <source>
        <dbReference type="EMBL" id="PKU48763.1"/>
    </source>
</evidence>
<keyword evidence="2" id="KW-1185">Reference proteome</keyword>
<organism evidence="1 2">
    <name type="scientific">Limosa lapponica baueri</name>
    <dbReference type="NCBI Taxonomy" id="1758121"/>
    <lineage>
        <taxon>Eukaryota</taxon>
        <taxon>Metazoa</taxon>
        <taxon>Chordata</taxon>
        <taxon>Craniata</taxon>
        <taxon>Vertebrata</taxon>
        <taxon>Euteleostomi</taxon>
        <taxon>Archelosauria</taxon>
        <taxon>Archosauria</taxon>
        <taxon>Dinosauria</taxon>
        <taxon>Saurischia</taxon>
        <taxon>Theropoda</taxon>
        <taxon>Coelurosauria</taxon>
        <taxon>Aves</taxon>
        <taxon>Neognathae</taxon>
        <taxon>Neoaves</taxon>
        <taxon>Charadriiformes</taxon>
        <taxon>Scolopacidae</taxon>
        <taxon>Limosa</taxon>
    </lineage>
</organism>
<proteinExistence type="predicted"/>
<name>A0A2I0URS8_LIMLA</name>